<evidence type="ECO:0000256" key="1">
    <source>
        <dbReference type="SAM" id="MobiDB-lite"/>
    </source>
</evidence>
<dbReference type="Proteomes" id="UP000182829">
    <property type="component" value="Unassembled WGS sequence"/>
</dbReference>
<dbReference type="InterPro" id="IPR031604">
    <property type="entry name" value="Ferredoxin_N"/>
</dbReference>
<gene>
    <name evidence="3" type="ORF">SAMN05443661_11151</name>
</gene>
<dbReference type="RefSeq" id="WP_005577396.1">
    <property type="nucleotide sequence ID" value="NZ_FORO01000011.1"/>
</dbReference>
<protein>
    <submittedName>
        <fullName evidence="3">Prokaryotic molybdopterin-containing oxidoreductase family, iron-sulfur binding subunit</fullName>
    </submittedName>
</protein>
<organism evidence="3 4">
    <name type="scientific">Natronobacterium gregoryi</name>
    <dbReference type="NCBI Taxonomy" id="44930"/>
    <lineage>
        <taxon>Archaea</taxon>
        <taxon>Methanobacteriati</taxon>
        <taxon>Methanobacteriota</taxon>
        <taxon>Stenosarchaea group</taxon>
        <taxon>Halobacteria</taxon>
        <taxon>Halobacteriales</taxon>
        <taxon>Natrialbaceae</taxon>
        <taxon>Natronobacterium</taxon>
    </lineage>
</organism>
<reference evidence="3 4" key="1">
    <citation type="submission" date="2016-10" db="EMBL/GenBank/DDBJ databases">
        <authorList>
            <person name="de Groot N.N."/>
        </authorList>
    </citation>
    <scope>NUCLEOTIDE SEQUENCE [LARGE SCALE GENOMIC DNA]</scope>
    <source>
        <strain evidence="3 4">SP2</strain>
    </source>
</reference>
<feature type="domain" description="4Fe-4S ferredoxin iron-sulfur binding" evidence="2">
    <location>
        <begin position="20"/>
        <end position="79"/>
    </location>
</feature>
<sequence length="85" mass="9379">MSDVDETQQIEDDAVGIDAGEWEETADEILAASPYDTTLGKQMSRDAVRVSNGDLSEEQFHEKYHDAVVAEFGVDERPSKSGDDE</sequence>
<evidence type="ECO:0000259" key="2">
    <source>
        <dbReference type="Pfam" id="PF16947"/>
    </source>
</evidence>
<dbReference type="EMBL" id="FORO01000011">
    <property type="protein sequence ID" value="SFJ00966.1"/>
    <property type="molecule type" value="Genomic_DNA"/>
</dbReference>
<name>A0A1I3MWC5_9EURY</name>
<evidence type="ECO:0000313" key="4">
    <source>
        <dbReference type="Proteomes" id="UP000182829"/>
    </source>
</evidence>
<feature type="region of interest" description="Disordered" evidence="1">
    <location>
        <begin position="1"/>
        <end position="20"/>
    </location>
</feature>
<dbReference type="OrthoDB" id="2837at2157"/>
<dbReference type="Pfam" id="PF16947">
    <property type="entry name" value="Ferredoxin_N"/>
    <property type="match status" value="1"/>
</dbReference>
<dbReference type="AlphaFoldDB" id="A0A1I3MWC5"/>
<evidence type="ECO:0000313" key="3">
    <source>
        <dbReference type="EMBL" id="SFJ00966.1"/>
    </source>
</evidence>
<accession>A0A1I3MWC5</accession>
<proteinExistence type="predicted"/>